<dbReference type="Proteomes" id="UP000664495">
    <property type="component" value="Unassembled WGS sequence"/>
</dbReference>
<keyword evidence="1" id="KW-0812">Transmembrane</keyword>
<feature type="transmembrane region" description="Helical" evidence="1">
    <location>
        <begin position="96"/>
        <end position="119"/>
    </location>
</feature>
<protein>
    <recommendedName>
        <fullName evidence="4">DUF3021 domain-containing protein</fullName>
    </recommendedName>
</protein>
<organism evidence="2 3">
    <name type="scientific">Candidatus Enterococcus murrayae</name>
    <dbReference type="NCBI Taxonomy" id="2815321"/>
    <lineage>
        <taxon>Bacteria</taxon>
        <taxon>Bacillati</taxon>
        <taxon>Bacillota</taxon>
        <taxon>Bacilli</taxon>
        <taxon>Lactobacillales</taxon>
        <taxon>Enterococcaceae</taxon>
        <taxon>Enterococcus</taxon>
    </lineage>
</organism>
<proteinExistence type="predicted"/>
<keyword evidence="1" id="KW-0472">Membrane</keyword>
<gene>
    <name evidence="2" type="ORF">JZO85_11500</name>
</gene>
<name>A0ABS3HHI5_9ENTE</name>
<evidence type="ECO:0008006" key="4">
    <source>
        <dbReference type="Google" id="ProtNLM"/>
    </source>
</evidence>
<feature type="transmembrane region" description="Helical" evidence="1">
    <location>
        <begin position="37"/>
        <end position="59"/>
    </location>
</feature>
<evidence type="ECO:0000256" key="1">
    <source>
        <dbReference type="SAM" id="Phobius"/>
    </source>
</evidence>
<dbReference type="RefSeq" id="WP_207108674.1">
    <property type="nucleotide sequence ID" value="NZ_JAFLVR010000026.1"/>
</dbReference>
<accession>A0ABS3HHI5</accession>
<keyword evidence="3" id="KW-1185">Reference proteome</keyword>
<sequence length="136" mass="15864">MFKQLKNNFFQAAFSSLIWITILCSITDFFSQVPFNYIWHLIGISLLIGLVFGVIYPYLWNYSTLKASINIIICTLVNTFCGYTAVYLYSTQMFDLIRPFFLAVLLLTLVLHIITFYFYSKLDNKKMAANLNQLNH</sequence>
<comment type="caution">
    <text evidence="2">The sequence shown here is derived from an EMBL/GenBank/DDBJ whole genome shotgun (WGS) entry which is preliminary data.</text>
</comment>
<evidence type="ECO:0000313" key="2">
    <source>
        <dbReference type="EMBL" id="MBO0452900.1"/>
    </source>
</evidence>
<feature type="transmembrane region" description="Helical" evidence="1">
    <location>
        <begin position="71"/>
        <end position="90"/>
    </location>
</feature>
<keyword evidence="1" id="KW-1133">Transmembrane helix</keyword>
<feature type="transmembrane region" description="Helical" evidence="1">
    <location>
        <begin position="12"/>
        <end position="31"/>
    </location>
</feature>
<dbReference type="EMBL" id="JAFLVR010000026">
    <property type="protein sequence ID" value="MBO0452900.1"/>
    <property type="molecule type" value="Genomic_DNA"/>
</dbReference>
<evidence type="ECO:0000313" key="3">
    <source>
        <dbReference type="Proteomes" id="UP000664495"/>
    </source>
</evidence>
<reference evidence="2 3" key="1">
    <citation type="submission" date="2021-03" db="EMBL/GenBank/DDBJ databases">
        <title>Enterococcal diversity collection.</title>
        <authorList>
            <person name="Gilmore M.S."/>
            <person name="Schwartzman J."/>
            <person name="Van Tyne D."/>
            <person name="Martin M."/>
            <person name="Earl A.M."/>
            <person name="Manson A.L."/>
            <person name="Straub T."/>
            <person name="Salamzade R."/>
            <person name="Saavedra J."/>
            <person name="Lebreton F."/>
            <person name="Prichula J."/>
            <person name="Schaufler K."/>
            <person name="Gaca A."/>
            <person name="Sgardioli B."/>
            <person name="Wagenaar J."/>
            <person name="Strong T."/>
        </authorList>
    </citation>
    <scope>NUCLEOTIDE SEQUENCE [LARGE SCALE GENOMIC DNA]</scope>
    <source>
        <strain evidence="2 3">MJM16</strain>
    </source>
</reference>